<dbReference type="Proteomes" id="UP001326110">
    <property type="component" value="Chromosome"/>
</dbReference>
<proteinExistence type="predicted"/>
<evidence type="ECO:0000256" key="2">
    <source>
        <dbReference type="ARBA" id="ARBA00022729"/>
    </source>
</evidence>
<dbReference type="EMBL" id="CP140152">
    <property type="protein sequence ID" value="WQH06780.1"/>
    <property type="molecule type" value="Genomic_DNA"/>
</dbReference>
<evidence type="ECO:0000256" key="6">
    <source>
        <dbReference type="SAM" id="SignalP"/>
    </source>
</evidence>
<evidence type="ECO:0000256" key="1">
    <source>
        <dbReference type="ARBA" id="ARBA00022475"/>
    </source>
</evidence>
<accession>A0ABZ0Y429</accession>
<dbReference type="Pfam" id="PF03783">
    <property type="entry name" value="CsgG"/>
    <property type="match status" value="1"/>
</dbReference>
<evidence type="ECO:0000256" key="3">
    <source>
        <dbReference type="ARBA" id="ARBA00023136"/>
    </source>
</evidence>
<name>A0ABZ0Y429_9BURK</name>
<dbReference type="PANTHER" id="PTHR41164:SF1">
    <property type="entry name" value="CURLI PRODUCTION ASSEMBLY_TRANSPORT COMPONENT CSGG"/>
    <property type="match status" value="1"/>
</dbReference>
<gene>
    <name evidence="7" type="ORF">SR858_10760</name>
</gene>
<evidence type="ECO:0000256" key="5">
    <source>
        <dbReference type="ARBA" id="ARBA00023288"/>
    </source>
</evidence>
<keyword evidence="5" id="KW-0449">Lipoprotein</keyword>
<keyword evidence="8" id="KW-1185">Reference proteome</keyword>
<feature type="chain" id="PRO_5047314134" evidence="6">
    <location>
        <begin position="37"/>
        <end position="282"/>
    </location>
</feature>
<protein>
    <submittedName>
        <fullName evidence="7">CsgG/HfaB family protein</fullName>
    </submittedName>
</protein>
<evidence type="ECO:0000256" key="4">
    <source>
        <dbReference type="ARBA" id="ARBA00023139"/>
    </source>
</evidence>
<evidence type="ECO:0000313" key="7">
    <source>
        <dbReference type="EMBL" id="WQH06780.1"/>
    </source>
</evidence>
<keyword evidence="4" id="KW-0564">Palmitate</keyword>
<reference evidence="7 8" key="1">
    <citation type="submission" date="2023-11" db="EMBL/GenBank/DDBJ databases">
        <title>MicrobeMod: A computational toolkit for identifying prokaryotic methylation and restriction-modification with nanopore sequencing.</title>
        <authorList>
            <person name="Crits-Christoph A."/>
            <person name="Kang S.C."/>
            <person name="Lee H."/>
            <person name="Ostrov N."/>
        </authorList>
    </citation>
    <scope>NUCLEOTIDE SEQUENCE [LARGE SCALE GENOMIC DNA]</scope>
    <source>
        <strain evidence="7 8">ATCC 25935</strain>
    </source>
</reference>
<keyword evidence="3" id="KW-0472">Membrane</keyword>
<feature type="signal peptide" evidence="6">
    <location>
        <begin position="1"/>
        <end position="36"/>
    </location>
</feature>
<dbReference type="InterPro" id="IPR005534">
    <property type="entry name" value="Curli_assmbl/transp-comp_CsgG"/>
</dbReference>
<keyword evidence="1" id="KW-1003">Cell membrane</keyword>
<keyword evidence="2 6" id="KW-0732">Signal</keyword>
<dbReference type="Gene3D" id="3.40.50.10610">
    <property type="entry name" value="ABC-type transport auxiliary lipoprotein component"/>
    <property type="match status" value="1"/>
</dbReference>
<dbReference type="PANTHER" id="PTHR41164">
    <property type="entry name" value="CURLI PRODUCTION ASSEMBLY/TRANSPORT COMPONENT CSGG"/>
    <property type="match status" value="1"/>
</dbReference>
<evidence type="ECO:0000313" key="8">
    <source>
        <dbReference type="Proteomes" id="UP001326110"/>
    </source>
</evidence>
<sequence>MIAYPRPMLCLPLGLLHRPLRCLLCSLLLLPVLCLADPSDVSERQIDVPKCATPAAKVVFTEFKCKSADCSSGAGQQDPRQYRWWQSGGTVSQPHYTGVGTGMTEMLATALTQTGCFDVQERAELEEIHREMALMGKRVEAEAADYMITGSITSLGFEQSSTGLGGLSFLKGPLGLIAGAVDYKQSKVHMNIDIRVVDVRRARIIASKTFQANNQKNGFGVSAMGWGGGTGLGGNHASISGSPLEEVARDLLVKSTAFLTETIAARNITEHVVVKAGEVAAK</sequence>
<organism evidence="7 8">
    <name type="scientific">Duganella zoogloeoides</name>
    <dbReference type="NCBI Taxonomy" id="75659"/>
    <lineage>
        <taxon>Bacteria</taxon>
        <taxon>Pseudomonadati</taxon>
        <taxon>Pseudomonadota</taxon>
        <taxon>Betaproteobacteria</taxon>
        <taxon>Burkholderiales</taxon>
        <taxon>Oxalobacteraceae</taxon>
        <taxon>Telluria group</taxon>
        <taxon>Duganella</taxon>
    </lineage>
</organism>
<dbReference type="RefSeq" id="WP_019920787.1">
    <property type="nucleotide sequence ID" value="NZ_CP140152.1"/>
</dbReference>